<proteinExistence type="predicted"/>
<sequence length="135" mass="15429">AWYIILTKATEKNLNEKKENDYQFSFGINTNFDSLLTVVMAQVPLLIGDGGHETEIQCLRLIEFIGKKDNGLDNILEFLMNDGCSNEIKEKASQLLSISNDKTTEKKNDEILDDELTSILHWLEHPDEHMVLDCD</sequence>
<organism evidence="1 2">
    <name type="scientific">Rotaria magnacalcarata</name>
    <dbReference type="NCBI Taxonomy" id="392030"/>
    <lineage>
        <taxon>Eukaryota</taxon>
        <taxon>Metazoa</taxon>
        <taxon>Spiralia</taxon>
        <taxon>Gnathifera</taxon>
        <taxon>Rotifera</taxon>
        <taxon>Eurotatoria</taxon>
        <taxon>Bdelloidea</taxon>
        <taxon>Philodinida</taxon>
        <taxon>Philodinidae</taxon>
        <taxon>Rotaria</taxon>
    </lineage>
</organism>
<dbReference type="Proteomes" id="UP000676336">
    <property type="component" value="Unassembled WGS sequence"/>
</dbReference>
<evidence type="ECO:0000313" key="2">
    <source>
        <dbReference type="Proteomes" id="UP000676336"/>
    </source>
</evidence>
<comment type="caution">
    <text evidence="1">The sequence shown here is derived from an EMBL/GenBank/DDBJ whole genome shotgun (WGS) entry which is preliminary data.</text>
</comment>
<dbReference type="AlphaFoldDB" id="A0A8S3K1W9"/>
<gene>
    <name evidence="1" type="ORF">SMN809_LOCUS84013</name>
</gene>
<feature type="non-terminal residue" evidence="1">
    <location>
        <position position="1"/>
    </location>
</feature>
<evidence type="ECO:0000313" key="1">
    <source>
        <dbReference type="EMBL" id="CAF5224869.1"/>
    </source>
</evidence>
<accession>A0A8S3K1W9</accession>
<protein>
    <submittedName>
        <fullName evidence="1">Uncharacterized protein</fullName>
    </submittedName>
</protein>
<name>A0A8S3K1W9_9BILA</name>
<dbReference type="EMBL" id="CAJOBI010357942">
    <property type="protein sequence ID" value="CAF5224869.1"/>
    <property type="molecule type" value="Genomic_DNA"/>
</dbReference>
<reference evidence="1" key="1">
    <citation type="submission" date="2021-02" db="EMBL/GenBank/DDBJ databases">
        <authorList>
            <person name="Nowell W R."/>
        </authorList>
    </citation>
    <scope>NUCLEOTIDE SEQUENCE</scope>
</reference>